<dbReference type="AlphaFoldDB" id="A0A2S1SHF2"/>
<feature type="region of interest" description="Disordered" evidence="1">
    <location>
        <begin position="113"/>
        <end position="135"/>
    </location>
</feature>
<name>A0A2S1SHF2_9FLAO</name>
<dbReference type="RefSeq" id="WP_108903558.1">
    <property type="nucleotide sequence ID" value="NZ_CP029187.1"/>
</dbReference>
<sequence>MDQYLGQIILWAGNFAPKGWLFCNGQLLPINQNQALFSILGTTYGGDGVTNFQLPDLRGRIPVHANNGTAGPGLAPVTLGEVYGKETVTLTIANLAQHLHIPTPGSTVTVGMKAQSGDDADTTDPVGNYPHGTPQTSTYAASANAVMGTVNATVNVQTSGANEPMPILGPTLALNYCIALNGIYPSRN</sequence>
<dbReference type="OrthoDB" id="9810174at2"/>
<dbReference type="InterPro" id="IPR037053">
    <property type="entry name" value="Phage_tail_collar_dom_sf"/>
</dbReference>
<accession>A0A2S1SHF2</accession>
<gene>
    <name evidence="3" type="ORF">HYN49_07585</name>
</gene>
<dbReference type="Proteomes" id="UP000244937">
    <property type="component" value="Chromosome"/>
</dbReference>
<proteinExistence type="predicted"/>
<protein>
    <submittedName>
        <fullName evidence="3">Phage tail protein</fullName>
    </submittedName>
</protein>
<dbReference type="Pfam" id="PF07484">
    <property type="entry name" value="Collar"/>
    <property type="match status" value="1"/>
</dbReference>
<dbReference type="KEGG" id="fpal:HYN49_07585"/>
<evidence type="ECO:0000313" key="4">
    <source>
        <dbReference type="Proteomes" id="UP000244937"/>
    </source>
</evidence>
<evidence type="ECO:0000259" key="2">
    <source>
        <dbReference type="Pfam" id="PF07484"/>
    </source>
</evidence>
<reference evidence="3 4" key="1">
    <citation type="submission" date="2018-05" db="EMBL/GenBank/DDBJ databases">
        <title>Genome sequencing of Flavobacterium sp. HYN0049.</title>
        <authorList>
            <person name="Yi H."/>
            <person name="Baek C."/>
        </authorList>
    </citation>
    <scope>NUCLEOTIDE SEQUENCE [LARGE SCALE GENOMIC DNA]</scope>
    <source>
        <strain evidence="3 4">HYN0049</strain>
    </source>
</reference>
<dbReference type="EMBL" id="CP029187">
    <property type="protein sequence ID" value="AWI25772.1"/>
    <property type="molecule type" value="Genomic_DNA"/>
</dbReference>
<keyword evidence="4" id="KW-1185">Reference proteome</keyword>
<dbReference type="Gene3D" id="3.90.1340.10">
    <property type="entry name" value="Phage tail collar domain"/>
    <property type="match status" value="1"/>
</dbReference>
<feature type="domain" description="Phage tail collar" evidence="2">
    <location>
        <begin position="6"/>
        <end position="62"/>
    </location>
</feature>
<organism evidence="3 4">
    <name type="scientific">Flavobacterium pallidum</name>
    <dbReference type="NCBI Taxonomy" id="2172098"/>
    <lineage>
        <taxon>Bacteria</taxon>
        <taxon>Pseudomonadati</taxon>
        <taxon>Bacteroidota</taxon>
        <taxon>Flavobacteriia</taxon>
        <taxon>Flavobacteriales</taxon>
        <taxon>Flavobacteriaceae</taxon>
        <taxon>Flavobacterium</taxon>
    </lineage>
</organism>
<evidence type="ECO:0000256" key="1">
    <source>
        <dbReference type="SAM" id="MobiDB-lite"/>
    </source>
</evidence>
<evidence type="ECO:0000313" key="3">
    <source>
        <dbReference type="EMBL" id="AWI25772.1"/>
    </source>
</evidence>
<dbReference type="SUPFAM" id="SSF88874">
    <property type="entry name" value="Receptor-binding domain of short tail fibre protein gp12"/>
    <property type="match status" value="1"/>
</dbReference>
<dbReference type="InterPro" id="IPR011083">
    <property type="entry name" value="Phage_tail_collar_dom"/>
</dbReference>